<gene>
    <name evidence="2" type="ORF">CTA1_2979</name>
</gene>
<proteinExistence type="predicted"/>
<name>A0A4U6XJN8_9PEZI</name>
<protein>
    <submittedName>
        <fullName evidence="2">Uncharacterized protein</fullName>
    </submittedName>
</protein>
<comment type="caution">
    <text evidence="2">The sequence shown here is derived from an EMBL/GenBank/DDBJ whole genome shotgun (WGS) entry which is preliminary data.</text>
</comment>
<feature type="compositionally biased region" description="Gly residues" evidence="1">
    <location>
        <begin position="88"/>
        <end position="100"/>
    </location>
</feature>
<feature type="region of interest" description="Disordered" evidence="1">
    <location>
        <begin position="56"/>
        <end position="100"/>
    </location>
</feature>
<accession>A0A4U6XJN8</accession>
<sequence length="100" mass="10592">MAFGKGLISMTKAVVKGGFVDLPLAFAKGLHHTPRFYGHKLREHGKVGGLGERLDRVYQGRGRRSVDGKICSSGPRPTAAQRQRNGTPRGGGGGKALQAP</sequence>
<reference evidence="2 3" key="1">
    <citation type="journal article" date="2019" name="PLoS ONE">
        <title>Comparative genome analysis indicates high evolutionary potential of pathogenicity genes in Colletotrichum tanaceti.</title>
        <authorList>
            <person name="Lelwala R.V."/>
            <person name="Korhonen P.K."/>
            <person name="Young N.D."/>
            <person name="Scott J.B."/>
            <person name="Ades P.A."/>
            <person name="Gasser R.B."/>
            <person name="Taylor P.W.J."/>
        </authorList>
    </citation>
    <scope>NUCLEOTIDE SEQUENCE [LARGE SCALE GENOMIC DNA]</scope>
    <source>
        <strain evidence="2">BRIP57314</strain>
    </source>
</reference>
<keyword evidence="3" id="KW-1185">Reference proteome</keyword>
<dbReference type="EMBL" id="PJEX01000076">
    <property type="protein sequence ID" value="TKW56145.1"/>
    <property type="molecule type" value="Genomic_DNA"/>
</dbReference>
<dbReference type="Proteomes" id="UP000310108">
    <property type="component" value="Unassembled WGS sequence"/>
</dbReference>
<evidence type="ECO:0000313" key="2">
    <source>
        <dbReference type="EMBL" id="TKW56145.1"/>
    </source>
</evidence>
<dbReference type="STRING" id="1306861.A0A4U6XJN8"/>
<evidence type="ECO:0000313" key="3">
    <source>
        <dbReference type="Proteomes" id="UP000310108"/>
    </source>
</evidence>
<dbReference type="AlphaFoldDB" id="A0A4U6XJN8"/>
<organism evidence="2 3">
    <name type="scientific">Colletotrichum tanaceti</name>
    <dbReference type="NCBI Taxonomy" id="1306861"/>
    <lineage>
        <taxon>Eukaryota</taxon>
        <taxon>Fungi</taxon>
        <taxon>Dikarya</taxon>
        <taxon>Ascomycota</taxon>
        <taxon>Pezizomycotina</taxon>
        <taxon>Sordariomycetes</taxon>
        <taxon>Hypocreomycetidae</taxon>
        <taxon>Glomerellales</taxon>
        <taxon>Glomerellaceae</taxon>
        <taxon>Colletotrichum</taxon>
        <taxon>Colletotrichum destructivum species complex</taxon>
    </lineage>
</organism>
<evidence type="ECO:0000256" key="1">
    <source>
        <dbReference type="SAM" id="MobiDB-lite"/>
    </source>
</evidence>